<dbReference type="Proteomes" id="UP001152049">
    <property type="component" value="Unassembled WGS sequence"/>
</dbReference>
<gene>
    <name evidence="5" type="ORF">NW762_010315</name>
</gene>
<comment type="caution">
    <text evidence="5">The sequence shown here is derived from an EMBL/GenBank/DDBJ whole genome shotgun (WGS) entry which is preliminary data.</text>
</comment>
<dbReference type="InterPro" id="IPR013785">
    <property type="entry name" value="Aldolase_TIM"/>
</dbReference>
<dbReference type="EC" id="4.2.1.10" evidence="2"/>
<keyword evidence="6" id="KW-1185">Reference proteome</keyword>
<reference evidence="5" key="1">
    <citation type="submission" date="2022-09" db="EMBL/GenBank/DDBJ databases">
        <title>Fusarium specimens isolated from Avocado Roots.</title>
        <authorList>
            <person name="Stajich J."/>
            <person name="Roper C."/>
            <person name="Heimlech-Rivalta G."/>
        </authorList>
    </citation>
    <scope>NUCLEOTIDE SEQUENCE</scope>
    <source>
        <strain evidence="5">CF00136</strain>
    </source>
</reference>
<evidence type="ECO:0000313" key="5">
    <source>
        <dbReference type="EMBL" id="KAJ4253917.1"/>
    </source>
</evidence>
<dbReference type="Pfam" id="PF01487">
    <property type="entry name" value="DHquinase_I"/>
    <property type="match status" value="1"/>
</dbReference>
<dbReference type="CDD" id="cd00502">
    <property type="entry name" value="DHQase_I"/>
    <property type="match status" value="1"/>
</dbReference>
<dbReference type="EMBL" id="JAOQAZ010000023">
    <property type="protein sequence ID" value="KAJ4253917.1"/>
    <property type="molecule type" value="Genomic_DNA"/>
</dbReference>
<protein>
    <recommendedName>
        <fullName evidence="2">3-dehydroquinate dehydratase</fullName>
        <ecNumber evidence="2">4.2.1.10</ecNumber>
    </recommendedName>
</protein>
<dbReference type="SUPFAM" id="SSF51569">
    <property type="entry name" value="Aldolase"/>
    <property type="match status" value="1"/>
</dbReference>
<evidence type="ECO:0000256" key="3">
    <source>
        <dbReference type="ARBA" id="ARBA00023239"/>
    </source>
</evidence>
<dbReference type="OrthoDB" id="204377at2759"/>
<evidence type="ECO:0000256" key="4">
    <source>
        <dbReference type="ARBA" id="ARBA00023270"/>
    </source>
</evidence>
<keyword evidence="3" id="KW-0456">Lyase</keyword>
<dbReference type="AlphaFoldDB" id="A0A9W8VAI5"/>
<organism evidence="5 6">
    <name type="scientific">Fusarium torreyae</name>
    <dbReference type="NCBI Taxonomy" id="1237075"/>
    <lineage>
        <taxon>Eukaryota</taxon>
        <taxon>Fungi</taxon>
        <taxon>Dikarya</taxon>
        <taxon>Ascomycota</taxon>
        <taxon>Pezizomycotina</taxon>
        <taxon>Sordariomycetes</taxon>
        <taxon>Hypocreomycetidae</taxon>
        <taxon>Hypocreales</taxon>
        <taxon>Nectriaceae</taxon>
        <taxon>Fusarium</taxon>
    </lineage>
</organism>
<dbReference type="InterPro" id="IPR050146">
    <property type="entry name" value="Type-I_3-dehydroquinase"/>
</dbReference>
<keyword evidence="4" id="KW-0704">Schiff base</keyword>
<sequence length="396" mass="43472">MAVAEYITYIDVKIEWSQDLIKTLNAKKGSSKLVASFHDWTGGIRWTSDTLQKKYEAADVFGDIIKLSILSADMYDCHELALFVRNQQAQSPKPVLAVGMGQHGQLSRILSPILFVIHKLLPTPSAPGQLTLAEVHQAQHLIGQVPALDFSLSGPDAKAIVEMIRPGFQELGLPHLCQALEDDEPKDVKGENLGGDAATGFQRYRYESIAEIASDDAQKVGFVDSIVRNRPESAEKSAFVGQNISWRVIHDCIMEAGIEVSAAASSIAIIGDDINKARAACFTAERMGYKAVYLLESKLCQTLAADFPGLDFSSQASKYKLAIICRVDEQEAKHNPLHQILREPFGGVILDLSSAPGSSHSSRWNAIGKRQTTLVRAKLLFQLWTGRNVLDVLMKD</sequence>
<dbReference type="GO" id="GO:0046279">
    <property type="term" value="P:3,4-dihydroxybenzoate biosynthetic process"/>
    <property type="evidence" value="ECO:0007669"/>
    <property type="project" value="UniProtKB-ARBA"/>
</dbReference>
<evidence type="ECO:0000313" key="6">
    <source>
        <dbReference type="Proteomes" id="UP001152049"/>
    </source>
</evidence>
<dbReference type="GO" id="GO:0003855">
    <property type="term" value="F:3-dehydroquinate dehydratase activity"/>
    <property type="evidence" value="ECO:0007669"/>
    <property type="project" value="UniProtKB-EC"/>
</dbReference>
<dbReference type="InterPro" id="IPR001381">
    <property type="entry name" value="DHquinase_I"/>
</dbReference>
<name>A0A9W8VAI5_9HYPO</name>
<evidence type="ECO:0000256" key="1">
    <source>
        <dbReference type="ARBA" id="ARBA00001864"/>
    </source>
</evidence>
<comment type="catalytic activity">
    <reaction evidence="1">
        <text>3-dehydroquinate = 3-dehydroshikimate + H2O</text>
        <dbReference type="Rhea" id="RHEA:21096"/>
        <dbReference type="ChEBI" id="CHEBI:15377"/>
        <dbReference type="ChEBI" id="CHEBI:16630"/>
        <dbReference type="ChEBI" id="CHEBI:32364"/>
        <dbReference type="EC" id="4.2.1.10"/>
    </reaction>
</comment>
<proteinExistence type="predicted"/>
<accession>A0A9W8VAI5</accession>
<dbReference type="Gene3D" id="3.20.20.70">
    <property type="entry name" value="Aldolase class I"/>
    <property type="match status" value="1"/>
</dbReference>
<evidence type="ECO:0000256" key="2">
    <source>
        <dbReference type="ARBA" id="ARBA00012060"/>
    </source>
</evidence>
<dbReference type="PANTHER" id="PTHR43699:SF1">
    <property type="entry name" value="3-DEHYDROQUINATE DEHYDRATASE"/>
    <property type="match status" value="1"/>
</dbReference>
<dbReference type="PANTHER" id="PTHR43699">
    <property type="entry name" value="3-DEHYDROQUINATE DEHYDRATASE"/>
    <property type="match status" value="1"/>
</dbReference>